<dbReference type="InterPro" id="IPR001647">
    <property type="entry name" value="HTH_TetR"/>
</dbReference>
<protein>
    <submittedName>
        <fullName evidence="4">TetR/AcrR family transcriptional regulator</fullName>
    </submittedName>
</protein>
<feature type="DNA-binding region" description="H-T-H motif" evidence="2">
    <location>
        <begin position="29"/>
        <end position="48"/>
    </location>
</feature>
<evidence type="ECO:0000256" key="1">
    <source>
        <dbReference type="ARBA" id="ARBA00023125"/>
    </source>
</evidence>
<dbReference type="Proteomes" id="UP000663570">
    <property type="component" value="Chromosome"/>
</dbReference>
<evidence type="ECO:0000313" key="5">
    <source>
        <dbReference type="Proteomes" id="UP000663570"/>
    </source>
</evidence>
<dbReference type="InterPro" id="IPR036271">
    <property type="entry name" value="Tet_transcr_reg_TetR-rel_C_sf"/>
</dbReference>
<dbReference type="PANTHER" id="PTHR30055">
    <property type="entry name" value="HTH-TYPE TRANSCRIPTIONAL REGULATOR RUTR"/>
    <property type="match status" value="1"/>
</dbReference>
<sequence>MRTKTEERRQRIVDIAADAFREQGFEHTSMAEIASRVGGSKATLYNYFPSKEALFVEVTLQAAHHHMEQAFTLLRPDDDLRGVLQRFSERALAVFGSQSFISIRRTVIAESSRQGVGPLFYENGPGKGTIQIENYLRAAMERGQLRQCDCRIAAQHLRGLIEAETMEPLLFRLVEGFTPAEISAIVSRALDVFFAAYGPREAR</sequence>
<reference evidence="4 5" key="1">
    <citation type="submission" date="2021-02" db="EMBL/GenBank/DDBJ databases">
        <title>Niveibacterium changnyeongensis HC41.</title>
        <authorList>
            <person name="Kang M."/>
        </authorList>
    </citation>
    <scope>NUCLEOTIDE SEQUENCE [LARGE SCALE GENOMIC DNA]</scope>
    <source>
        <strain evidence="4 5">HC41</strain>
    </source>
</reference>
<dbReference type="PANTHER" id="PTHR30055:SF119">
    <property type="entry name" value="NALC"/>
    <property type="match status" value="1"/>
</dbReference>
<evidence type="ECO:0000313" key="4">
    <source>
        <dbReference type="EMBL" id="QSI75713.1"/>
    </source>
</evidence>
<evidence type="ECO:0000256" key="2">
    <source>
        <dbReference type="PROSITE-ProRule" id="PRU00335"/>
    </source>
</evidence>
<dbReference type="Pfam" id="PF14246">
    <property type="entry name" value="TetR_C_7"/>
    <property type="match status" value="1"/>
</dbReference>
<gene>
    <name evidence="4" type="ORF">JY500_14585</name>
</gene>
<dbReference type="SUPFAM" id="SSF48498">
    <property type="entry name" value="Tetracyclin repressor-like, C-terminal domain"/>
    <property type="match status" value="1"/>
</dbReference>
<dbReference type="Gene3D" id="1.10.10.60">
    <property type="entry name" value="Homeodomain-like"/>
    <property type="match status" value="1"/>
</dbReference>
<dbReference type="Gene3D" id="1.10.357.10">
    <property type="entry name" value="Tetracycline Repressor, domain 2"/>
    <property type="match status" value="1"/>
</dbReference>
<dbReference type="RefSeq" id="WP_206253532.1">
    <property type="nucleotide sequence ID" value="NZ_CP071060.1"/>
</dbReference>
<evidence type="ECO:0000259" key="3">
    <source>
        <dbReference type="PROSITE" id="PS50977"/>
    </source>
</evidence>
<accession>A0ABX7M1Q5</accession>
<dbReference type="PROSITE" id="PS50977">
    <property type="entry name" value="HTH_TETR_2"/>
    <property type="match status" value="1"/>
</dbReference>
<dbReference type="InterPro" id="IPR009057">
    <property type="entry name" value="Homeodomain-like_sf"/>
</dbReference>
<keyword evidence="5" id="KW-1185">Reference proteome</keyword>
<proteinExistence type="predicted"/>
<dbReference type="Pfam" id="PF00440">
    <property type="entry name" value="TetR_N"/>
    <property type="match status" value="1"/>
</dbReference>
<keyword evidence="1 2" id="KW-0238">DNA-binding</keyword>
<dbReference type="InterPro" id="IPR039536">
    <property type="entry name" value="TetR_C_Proteobacteria"/>
</dbReference>
<dbReference type="EMBL" id="CP071060">
    <property type="protein sequence ID" value="QSI75713.1"/>
    <property type="molecule type" value="Genomic_DNA"/>
</dbReference>
<organism evidence="4 5">
    <name type="scientific">Niveibacterium microcysteis</name>
    <dbReference type="NCBI Taxonomy" id="2811415"/>
    <lineage>
        <taxon>Bacteria</taxon>
        <taxon>Pseudomonadati</taxon>
        <taxon>Pseudomonadota</taxon>
        <taxon>Betaproteobacteria</taxon>
        <taxon>Rhodocyclales</taxon>
        <taxon>Rhodocyclaceae</taxon>
        <taxon>Niveibacterium</taxon>
    </lineage>
</organism>
<dbReference type="InterPro" id="IPR050109">
    <property type="entry name" value="HTH-type_TetR-like_transc_reg"/>
</dbReference>
<name>A0ABX7M1Q5_9RHOO</name>
<feature type="domain" description="HTH tetR-type" evidence="3">
    <location>
        <begin position="6"/>
        <end position="66"/>
    </location>
</feature>
<dbReference type="SUPFAM" id="SSF46689">
    <property type="entry name" value="Homeodomain-like"/>
    <property type="match status" value="1"/>
</dbReference>
<dbReference type="PRINTS" id="PR00455">
    <property type="entry name" value="HTHTETR"/>
</dbReference>